<keyword evidence="1" id="KW-0175">Coiled coil</keyword>
<comment type="caution">
    <text evidence="3">The sequence shown here is derived from an EMBL/GenBank/DDBJ whole genome shotgun (WGS) entry which is preliminary data.</text>
</comment>
<name>A0ABU7U3Z2_9PROT</name>
<evidence type="ECO:0000313" key="4">
    <source>
        <dbReference type="Proteomes" id="UP001312908"/>
    </source>
</evidence>
<feature type="compositionally biased region" description="Gly residues" evidence="2">
    <location>
        <begin position="240"/>
        <end position="249"/>
    </location>
</feature>
<feature type="region of interest" description="Disordered" evidence="2">
    <location>
        <begin position="91"/>
        <end position="141"/>
    </location>
</feature>
<dbReference type="InterPro" id="IPR018648">
    <property type="entry name" value="DUF2076"/>
</dbReference>
<accession>A0ABU7U3Z2</accession>
<dbReference type="RefSeq" id="WP_394820241.1">
    <property type="nucleotide sequence ID" value="NZ_JAWJZY010000005.1"/>
</dbReference>
<dbReference type="Pfam" id="PF09849">
    <property type="entry name" value="DUF2076"/>
    <property type="match status" value="1"/>
</dbReference>
<reference evidence="3 4" key="1">
    <citation type="submission" date="2023-10" db="EMBL/GenBank/DDBJ databases">
        <title>Sorlinia euscelidii gen. nov., sp. nov., an acetic acid bacteria isolated from the gut of Euscelidius variegatus emitter.</title>
        <authorList>
            <person name="Michoud G."/>
            <person name="Marasco R."/>
            <person name="Seferji K."/>
            <person name="Gonella E."/>
            <person name="Garuglieri E."/>
            <person name="Alma A."/>
            <person name="Mapelli F."/>
            <person name="Borin S."/>
            <person name="Daffonchio D."/>
            <person name="Crotti E."/>
        </authorList>
    </citation>
    <scope>NUCLEOTIDE SEQUENCE [LARGE SCALE GENOMIC DNA]</scope>
    <source>
        <strain evidence="3 4">EV16P</strain>
    </source>
</reference>
<gene>
    <name evidence="3" type="ORF">DOFOFD_10420</name>
</gene>
<evidence type="ECO:0000313" key="3">
    <source>
        <dbReference type="EMBL" id="MEE8659418.1"/>
    </source>
</evidence>
<protein>
    <submittedName>
        <fullName evidence="3">ABC transporter substrate-binding protein</fullName>
    </submittedName>
</protein>
<feature type="compositionally biased region" description="Pro residues" evidence="2">
    <location>
        <begin position="109"/>
        <end position="131"/>
    </location>
</feature>
<keyword evidence="4" id="KW-1185">Reference proteome</keyword>
<proteinExistence type="predicted"/>
<feature type="coiled-coil region" evidence="1">
    <location>
        <begin position="58"/>
        <end position="85"/>
    </location>
</feature>
<dbReference type="Proteomes" id="UP001312908">
    <property type="component" value="Unassembled WGS sequence"/>
</dbReference>
<evidence type="ECO:0000256" key="1">
    <source>
        <dbReference type="SAM" id="Coils"/>
    </source>
</evidence>
<evidence type="ECO:0000256" key="2">
    <source>
        <dbReference type="SAM" id="MobiDB-lite"/>
    </source>
</evidence>
<dbReference type="EMBL" id="JAWJZY010000005">
    <property type="protein sequence ID" value="MEE8659418.1"/>
    <property type="molecule type" value="Genomic_DNA"/>
</dbReference>
<organism evidence="3 4">
    <name type="scientific">Sorlinia euscelidii</name>
    <dbReference type="NCBI Taxonomy" id="3081148"/>
    <lineage>
        <taxon>Bacteria</taxon>
        <taxon>Pseudomonadati</taxon>
        <taxon>Pseudomonadota</taxon>
        <taxon>Alphaproteobacteria</taxon>
        <taxon>Acetobacterales</taxon>
        <taxon>Acetobacteraceae</taxon>
        <taxon>Sorlinia</taxon>
    </lineage>
</organism>
<feature type="region of interest" description="Disordered" evidence="2">
    <location>
        <begin position="210"/>
        <end position="256"/>
    </location>
</feature>
<sequence length="256" mass="26315">MNQQERDLIAQFVARVGGEQSNAQPGTALAPIDPEADQWIKENFSKHPEAAYRVTQMAVVQEAALAEAQNRIRQLQFQLQQAHQQAQRGASGGFLSNLFGGNRAQQNASPPPGWGAPQGAPGPYPQQPAPNPGFGAQGGYPPNYNTGMFPARGTGFLGSALTTATGVAGGMLAANALSSLFSSHHFGVDPAAGGLAGGAATGNFGEMGQDPFAGSGIDAGNDYDVDQWGHGDNNPSWGGDDAGWGGDDGGGFDDSF</sequence>